<dbReference type="Pfam" id="PF00266">
    <property type="entry name" value="Aminotran_5"/>
    <property type="match status" value="1"/>
</dbReference>
<keyword evidence="8" id="KW-0408">Iron</keyword>
<proteinExistence type="inferred from homology"/>
<evidence type="ECO:0000256" key="9">
    <source>
        <dbReference type="ARBA" id="ARBA00023014"/>
    </source>
</evidence>
<accession>A0AAE4FPZ8</accession>
<dbReference type="RefSeq" id="WP_322877407.1">
    <property type="nucleotide sequence ID" value="NZ_JAVMIP010000003.1"/>
</dbReference>
<keyword evidence="6" id="KW-0479">Metal-binding</keyword>
<keyword evidence="7" id="KW-0663">Pyridoxal phosphate</keyword>
<dbReference type="Proteomes" id="UP001268256">
    <property type="component" value="Unassembled WGS sequence"/>
</dbReference>
<dbReference type="PANTHER" id="PTHR11601">
    <property type="entry name" value="CYSTEINE DESULFURYLASE FAMILY MEMBER"/>
    <property type="match status" value="1"/>
</dbReference>
<keyword evidence="9" id="KW-0411">Iron-sulfur</keyword>
<dbReference type="InterPro" id="IPR016454">
    <property type="entry name" value="Cysteine_dSase"/>
</dbReference>
<evidence type="ECO:0000256" key="1">
    <source>
        <dbReference type="ARBA" id="ARBA00001933"/>
    </source>
</evidence>
<dbReference type="InterPro" id="IPR015421">
    <property type="entry name" value="PyrdxlP-dep_Trfase_major"/>
</dbReference>
<evidence type="ECO:0000313" key="14">
    <source>
        <dbReference type="Proteomes" id="UP001268256"/>
    </source>
</evidence>
<evidence type="ECO:0000256" key="10">
    <source>
        <dbReference type="ARBA" id="ARBA00050776"/>
    </source>
</evidence>
<evidence type="ECO:0000313" key="13">
    <source>
        <dbReference type="EMBL" id="MDS3860119.1"/>
    </source>
</evidence>
<evidence type="ECO:0000256" key="6">
    <source>
        <dbReference type="ARBA" id="ARBA00022723"/>
    </source>
</evidence>
<comment type="similarity">
    <text evidence="2">Belongs to the class-V pyridoxal-phosphate-dependent aminotransferase family. NifS/IscS subfamily.</text>
</comment>
<protein>
    <recommendedName>
        <fullName evidence="3">cysteine desulfurase</fullName>
        <ecNumber evidence="3">2.8.1.7</ecNumber>
    </recommendedName>
</protein>
<dbReference type="GO" id="GO:0031071">
    <property type="term" value="F:cysteine desulfurase activity"/>
    <property type="evidence" value="ECO:0007669"/>
    <property type="project" value="UniProtKB-EC"/>
</dbReference>
<evidence type="ECO:0000256" key="11">
    <source>
        <dbReference type="RuleBase" id="RU004504"/>
    </source>
</evidence>
<dbReference type="InterPro" id="IPR015424">
    <property type="entry name" value="PyrdxlP-dep_Trfase"/>
</dbReference>
<comment type="catalytic activity">
    <reaction evidence="10">
        <text>(sulfur carrier)-H + L-cysteine = (sulfur carrier)-SH + L-alanine</text>
        <dbReference type="Rhea" id="RHEA:43892"/>
        <dbReference type="Rhea" id="RHEA-COMP:14737"/>
        <dbReference type="Rhea" id="RHEA-COMP:14739"/>
        <dbReference type="ChEBI" id="CHEBI:29917"/>
        <dbReference type="ChEBI" id="CHEBI:35235"/>
        <dbReference type="ChEBI" id="CHEBI:57972"/>
        <dbReference type="ChEBI" id="CHEBI:64428"/>
        <dbReference type="EC" id="2.8.1.7"/>
    </reaction>
</comment>
<evidence type="ECO:0000256" key="7">
    <source>
        <dbReference type="ARBA" id="ARBA00022898"/>
    </source>
</evidence>
<dbReference type="InterPro" id="IPR000192">
    <property type="entry name" value="Aminotrans_V_dom"/>
</dbReference>
<dbReference type="PIRSF" id="PIRSF005572">
    <property type="entry name" value="NifS"/>
    <property type="match status" value="1"/>
</dbReference>
<evidence type="ECO:0000256" key="4">
    <source>
        <dbReference type="ARBA" id="ARBA00022679"/>
    </source>
</evidence>
<dbReference type="PANTHER" id="PTHR11601:SF34">
    <property type="entry name" value="CYSTEINE DESULFURASE"/>
    <property type="match status" value="1"/>
</dbReference>
<dbReference type="SUPFAM" id="SSF53383">
    <property type="entry name" value="PLP-dependent transferases"/>
    <property type="match status" value="1"/>
</dbReference>
<dbReference type="FunFam" id="3.40.640.10:FF:000003">
    <property type="entry name" value="Cysteine desulfurase IscS"/>
    <property type="match status" value="1"/>
</dbReference>
<evidence type="ECO:0000256" key="8">
    <source>
        <dbReference type="ARBA" id="ARBA00023004"/>
    </source>
</evidence>
<dbReference type="GO" id="GO:0046872">
    <property type="term" value="F:metal ion binding"/>
    <property type="evidence" value="ECO:0007669"/>
    <property type="project" value="UniProtKB-KW"/>
</dbReference>
<gene>
    <name evidence="13" type="ORF">RIF25_04800</name>
</gene>
<dbReference type="AlphaFoldDB" id="A0AAE4FPZ8"/>
<keyword evidence="4" id="KW-0808">Transferase</keyword>
<organism evidence="13 14">
    <name type="scientific">Pseudocalidococcus azoricus BACA0444</name>
    <dbReference type="NCBI Taxonomy" id="2918990"/>
    <lineage>
        <taxon>Bacteria</taxon>
        <taxon>Bacillati</taxon>
        <taxon>Cyanobacteriota</taxon>
        <taxon>Cyanophyceae</taxon>
        <taxon>Acaryochloridales</taxon>
        <taxon>Thermosynechococcaceae</taxon>
        <taxon>Pseudocalidococcus</taxon>
        <taxon>Pseudocalidococcus azoricus</taxon>
    </lineage>
</organism>
<evidence type="ECO:0000256" key="2">
    <source>
        <dbReference type="ARBA" id="ARBA00006490"/>
    </source>
</evidence>
<evidence type="ECO:0000256" key="3">
    <source>
        <dbReference type="ARBA" id="ARBA00012239"/>
    </source>
</evidence>
<dbReference type="PROSITE" id="PS00595">
    <property type="entry name" value="AA_TRANSFER_CLASS_5"/>
    <property type="match status" value="1"/>
</dbReference>
<dbReference type="GO" id="GO:0051537">
    <property type="term" value="F:2 iron, 2 sulfur cluster binding"/>
    <property type="evidence" value="ECO:0007669"/>
    <property type="project" value="UniProtKB-KW"/>
</dbReference>
<comment type="cofactor">
    <cofactor evidence="1 11">
        <name>pyridoxal 5'-phosphate</name>
        <dbReference type="ChEBI" id="CHEBI:597326"/>
    </cofactor>
</comment>
<reference evidence="14" key="1">
    <citation type="submission" date="2023-07" db="EMBL/GenBank/DDBJ databases">
        <authorList>
            <person name="Luz R."/>
            <person name="Cordeiro R."/>
            <person name="Fonseca A."/>
            <person name="Goncalves V."/>
        </authorList>
    </citation>
    <scope>NUCLEOTIDE SEQUENCE [LARGE SCALE GENOMIC DNA]</scope>
    <source>
        <strain evidence="14">BACA0444</strain>
    </source>
</reference>
<dbReference type="Gene3D" id="3.90.1150.10">
    <property type="entry name" value="Aspartate Aminotransferase, domain 1"/>
    <property type="match status" value="1"/>
</dbReference>
<dbReference type="EMBL" id="JAVMIP010000003">
    <property type="protein sequence ID" value="MDS3860119.1"/>
    <property type="molecule type" value="Genomic_DNA"/>
</dbReference>
<dbReference type="InterPro" id="IPR020578">
    <property type="entry name" value="Aminotrans_V_PyrdxlP_BS"/>
</dbReference>
<evidence type="ECO:0000259" key="12">
    <source>
        <dbReference type="Pfam" id="PF00266"/>
    </source>
</evidence>
<sequence length="384" mass="41223">MPVTKPIYLDHQATTPLDPDVLTAMWPYFIEKAGNPSSQGHLYGWEAAAAVKKARETIASAINASPESIIFTSGATEANNLVIKGIAEAYFAKGRHLVTVQTEHAAVLAPCRYLEQHGFEITYLPVQADGLVDLDQLTPALREDTILVSVMAANNEIGVLQPIEKISALCQSRGILCHTDAAQALGKIPLDVQALGVDFMSLTAHKLYGPKGIGGLYRKPQTPPLKLIPQLHGGGQEQNLRSGTLPTPQIVGFAQAVTLAHQSLDTESVRLAGLREKLWQGLEKMGDVIRNGHRTETLPGCLNVSFWGLDGAQLQTAIQGKIALSSGSACSSAKPEPSHVLVALGRTLAECRATLRFGLGRSTTEAEIEQTLEILIKAIQRIRG</sequence>
<feature type="domain" description="Aminotransferase class V" evidence="12">
    <location>
        <begin position="7"/>
        <end position="370"/>
    </location>
</feature>
<comment type="caution">
    <text evidence="13">The sequence shown here is derived from an EMBL/GenBank/DDBJ whole genome shotgun (WGS) entry which is preliminary data.</text>
</comment>
<evidence type="ECO:0000256" key="5">
    <source>
        <dbReference type="ARBA" id="ARBA00022714"/>
    </source>
</evidence>
<dbReference type="Gene3D" id="3.40.640.10">
    <property type="entry name" value="Type I PLP-dependent aspartate aminotransferase-like (Major domain)"/>
    <property type="match status" value="1"/>
</dbReference>
<dbReference type="EC" id="2.8.1.7" evidence="3"/>
<name>A0AAE4FPZ8_9CYAN</name>
<keyword evidence="14" id="KW-1185">Reference proteome</keyword>
<dbReference type="InterPro" id="IPR015422">
    <property type="entry name" value="PyrdxlP-dep_Trfase_small"/>
</dbReference>
<keyword evidence="5" id="KW-0001">2Fe-2S</keyword>